<evidence type="ECO:0000313" key="2">
    <source>
        <dbReference type="Proteomes" id="UP001150603"/>
    </source>
</evidence>
<reference evidence="1" key="1">
    <citation type="submission" date="2022-07" db="EMBL/GenBank/DDBJ databases">
        <title>Phylogenomic reconstructions and comparative analyses of Kickxellomycotina fungi.</title>
        <authorList>
            <person name="Reynolds N.K."/>
            <person name="Stajich J.E."/>
            <person name="Barry K."/>
            <person name="Grigoriev I.V."/>
            <person name="Crous P."/>
            <person name="Smith M.E."/>
        </authorList>
    </citation>
    <scope>NUCLEOTIDE SEQUENCE</scope>
    <source>
        <strain evidence="1">NRRL 5244</strain>
    </source>
</reference>
<dbReference type="EMBL" id="JANBPW010000840">
    <property type="protein sequence ID" value="KAJ1948094.1"/>
    <property type="molecule type" value="Genomic_DNA"/>
</dbReference>
<proteinExistence type="predicted"/>
<dbReference type="EC" id="3.1.13.4" evidence="1"/>
<dbReference type="Proteomes" id="UP001150603">
    <property type="component" value="Unassembled WGS sequence"/>
</dbReference>
<organism evidence="1 2">
    <name type="scientific">Linderina macrospora</name>
    <dbReference type="NCBI Taxonomy" id="4868"/>
    <lineage>
        <taxon>Eukaryota</taxon>
        <taxon>Fungi</taxon>
        <taxon>Fungi incertae sedis</taxon>
        <taxon>Zoopagomycota</taxon>
        <taxon>Kickxellomycotina</taxon>
        <taxon>Kickxellomycetes</taxon>
        <taxon>Kickxellales</taxon>
        <taxon>Kickxellaceae</taxon>
        <taxon>Linderina</taxon>
    </lineage>
</organism>
<name>A0ACC1JD68_9FUNG</name>
<feature type="non-terminal residue" evidence="1">
    <location>
        <position position="791"/>
    </location>
</feature>
<evidence type="ECO:0000313" key="1">
    <source>
        <dbReference type="EMBL" id="KAJ1948094.1"/>
    </source>
</evidence>
<protein>
    <submittedName>
        <fullName evidence="1">Poly(A)-specific ribonuclease</fullName>
        <ecNumber evidence="1">3.1.13.4</ecNumber>
    </submittedName>
</protein>
<comment type="caution">
    <text evidence="1">The sequence shown here is derived from an EMBL/GenBank/DDBJ whole genome shotgun (WGS) entry which is preliminary data.</text>
</comment>
<gene>
    <name evidence="1" type="primary">PAN2</name>
    <name evidence="1" type="ORF">FBU59_001752</name>
</gene>
<sequence>MSSSWYEYTQNFDVLDGSEAAWPVSALAIDQQSELVYTGDISGRVTAYMLGAANEALEKQSICVCSHSPIRQLHGFGNSVLVRSDDSVQLRTSGGSKLYGKTTPASDVFTSSALNRQTWNEVITCTTSGSATVLTLDRGTTMKRFTMELSTTAMDYTPQALTLATMTGTLAVRDPRAAFKVTQAVSAYSGPVSDMALHDYTLFACGMSMDASTSYEMTPGSTVKVFDVRKFSTAVDEIVCEGVPNQLQVTDKNLWVCYDSGYAEVRPLASFHEPSMDFVEPSLSDYAYMSAFCVAPTESVAVVSDTDGMVHVWTNTGNPILSLSGEVPPTIMSDEQHAQAYETCGLNIDDESVSLSSVCMPEYTEPLLSRFSTDTLYDVGRPCSYVDPNILGNLKHMDGVGYAPNPRSTKRNQQPYGMGWRRRWKEGTTDDGELTQGRSKFISVQRRCGLGRDNAEYIQQQQQVASPTPAAAALPNLLNGGRTASFDTVSRNSPVPVATPSVSGKVPTNLQQMRIEYSRFGVEDFDFSLYNSTRWGGLEGNITNSYANALLQVLFFVPELREIALSHCATDCPESLCLTCQLGLLFRMLETADGSSCHATHLLHVIRQRPEAVALALLEDAHGNPTDGASYSVLTQRLLRFVLEQANNECVTLGITGQGPTMSKRVVEAIIGFPQATQTTCPVCSSQQSRDSHVFAVDLDSPYGSADLAMLLAGGSASVKRAEQSRRKNHQGVAELIEQALCKSETTRAWCAQCKKFQLLQTEKYMTRVPTGYLAVNFPMIDGQSSASSGT</sequence>
<keyword evidence="1" id="KW-0378">Hydrolase</keyword>
<accession>A0ACC1JD68</accession>
<keyword evidence="2" id="KW-1185">Reference proteome</keyword>